<dbReference type="FunFam" id="3.40.50.300:FF:000494">
    <property type="entry name" value="tRNA modification GTPase MnmE"/>
    <property type="match status" value="1"/>
</dbReference>
<comment type="caution">
    <text evidence="13">The sequence shown here is derived from an EMBL/GenBank/DDBJ whole genome shotgun (WGS) entry which is preliminary data.</text>
</comment>
<sequence>MYLEDTIAAIGTPVGEGGIGVIRVSGPDAPALARRLVRRGNENGDFESHRFYYGAVLDPDTGETVDEVMAVLMRAPRSYTREDVLEIQCHGGYLVTRRVLDAVLRCGVRLAEPGEFTRRAFLNGRIDLVQAEAVIDVIRSKTEAALSLAQHQREGRLSERLGEVRGALRHGLALVEAFIDFPEDEVDPTAQSEIEAKAREALGRIEELLDGFDEGRVLREGVSVLIAGKPNVGKSSLLNTLLQERRAIVTSVPGTTRDIIEEVVNIRGLPLRMLDTAGIRETEDIVEREGVRLTLEKIPQADLILFILDGSRPFDDDDRMILDALAGRRSIVVVNKGDLPQSLQLPAELEGAHVVGISTATGAGIDDLRGAIFDTFIHGRAIDSREYVALSQVRHRDALEKARGRIAVFLSNLAAGHDLEILAVDLREALDAVGEVTGETTPDDILDMIFQRFCIGK</sequence>
<dbReference type="Pfam" id="PF12631">
    <property type="entry name" value="MnmE_helical"/>
    <property type="match status" value="1"/>
</dbReference>
<dbReference type="GO" id="GO:0002098">
    <property type="term" value="P:tRNA wobble uridine modification"/>
    <property type="evidence" value="ECO:0007669"/>
    <property type="project" value="TreeGrafter"/>
</dbReference>
<evidence type="ECO:0000256" key="8">
    <source>
        <dbReference type="ARBA" id="ARBA00022958"/>
    </source>
</evidence>
<dbReference type="GO" id="GO:0003924">
    <property type="term" value="F:GTPase activity"/>
    <property type="evidence" value="ECO:0007669"/>
    <property type="project" value="UniProtKB-UniRule"/>
</dbReference>
<dbReference type="FunFam" id="3.30.1360.120:FF:000003">
    <property type="entry name" value="tRNA modification GTPase MnmE"/>
    <property type="match status" value="1"/>
</dbReference>
<evidence type="ECO:0000256" key="10">
    <source>
        <dbReference type="HAMAP-Rule" id="MF_00379"/>
    </source>
</evidence>
<dbReference type="InterPro" id="IPR027368">
    <property type="entry name" value="MnmE_dom2"/>
</dbReference>
<feature type="binding site" evidence="10">
    <location>
        <begin position="231"/>
        <end position="236"/>
    </location>
    <ligand>
        <name>GTP</name>
        <dbReference type="ChEBI" id="CHEBI:37565"/>
    </ligand>
</feature>
<comment type="function">
    <text evidence="10">Exhibits a very high intrinsic GTPase hydrolysis rate. Involved in the addition of a carboxymethylaminomethyl (cmnm) group at the wobble position (U34) of certain tRNAs, forming tRNA-cmnm(5)s(2)U34.</text>
</comment>
<dbReference type="InterPro" id="IPR031168">
    <property type="entry name" value="G_TrmE"/>
</dbReference>
<dbReference type="Gene3D" id="3.30.1360.120">
    <property type="entry name" value="Probable tRNA modification gtpase trme, domain 1"/>
    <property type="match status" value="1"/>
</dbReference>
<feature type="binding site" evidence="10">
    <location>
        <position position="23"/>
    </location>
    <ligand>
        <name>(6S)-5-formyl-5,6,7,8-tetrahydrofolate</name>
        <dbReference type="ChEBI" id="CHEBI:57457"/>
    </ligand>
</feature>
<gene>
    <name evidence="10 13" type="primary">mnmE</name>
    <name evidence="10" type="synonym">trmE</name>
    <name evidence="13" type="ORF">ENQ87_11185</name>
</gene>
<evidence type="ECO:0000259" key="12">
    <source>
        <dbReference type="PROSITE" id="PS51709"/>
    </source>
</evidence>
<dbReference type="GO" id="GO:0042802">
    <property type="term" value="F:identical protein binding"/>
    <property type="evidence" value="ECO:0007669"/>
    <property type="project" value="UniProtKB-ARBA"/>
</dbReference>
<keyword evidence="4 10" id="KW-0479">Metal-binding</keyword>
<dbReference type="GO" id="GO:0005525">
    <property type="term" value="F:GTP binding"/>
    <property type="evidence" value="ECO:0007669"/>
    <property type="project" value="UniProtKB-UniRule"/>
</dbReference>
<evidence type="ECO:0000256" key="2">
    <source>
        <dbReference type="ARBA" id="ARBA00022490"/>
    </source>
</evidence>
<reference evidence="13" key="1">
    <citation type="journal article" date="2020" name="mSystems">
        <title>Genome- and Community-Level Interaction Insights into Carbon Utilization and Element Cycling Functions of Hydrothermarchaeota in Hydrothermal Sediment.</title>
        <authorList>
            <person name="Zhou Z."/>
            <person name="Liu Y."/>
            <person name="Xu W."/>
            <person name="Pan J."/>
            <person name="Luo Z.H."/>
            <person name="Li M."/>
        </authorList>
    </citation>
    <scope>NUCLEOTIDE SEQUENCE [LARGE SCALE GENOMIC DNA]</scope>
    <source>
        <strain evidence="13">SpSt-349</strain>
    </source>
</reference>
<feature type="domain" description="TrmE-type G" evidence="12">
    <location>
        <begin position="221"/>
        <end position="377"/>
    </location>
</feature>
<dbReference type="InterPro" id="IPR018948">
    <property type="entry name" value="GTP-bd_TrmE_N"/>
</dbReference>
<keyword evidence="6 10" id="KW-0378">Hydrolase</keyword>
<dbReference type="NCBIfam" id="TIGR00450">
    <property type="entry name" value="mnmE_trmE_thdF"/>
    <property type="match status" value="1"/>
</dbReference>
<feature type="binding site" evidence="10">
    <location>
        <position position="252"/>
    </location>
    <ligand>
        <name>K(+)</name>
        <dbReference type="ChEBI" id="CHEBI:29103"/>
    </ligand>
</feature>
<dbReference type="Pfam" id="PF01926">
    <property type="entry name" value="MMR_HSR1"/>
    <property type="match status" value="1"/>
</dbReference>
<name>A0A831XF97_GEOME</name>
<dbReference type="PANTHER" id="PTHR42714:SF2">
    <property type="entry name" value="TRNA MODIFICATION GTPASE GTPBP3, MITOCHONDRIAL"/>
    <property type="match status" value="1"/>
</dbReference>
<proteinExistence type="inferred from homology"/>
<accession>A0A831XF97</accession>
<dbReference type="EMBL" id="DSOV01000047">
    <property type="protein sequence ID" value="HEN42912.1"/>
    <property type="molecule type" value="Genomic_DNA"/>
</dbReference>
<dbReference type="InterPro" id="IPR025867">
    <property type="entry name" value="MnmE_helical"/>
</dbReference>
<dbReference type="HAMAP" id="MF_00379">
    <property type="entry name" value="GTPase_MnmE"/>
    <property type="match status" value="1"/>
</dbReference>
<feature type="binding site" evidence="10">
    <location>
        <position position="231"/>
    </location>
    <ligand>
        <name>K(+)</name>
        <dbReference type="ChEBI" id="CHEBI:29103"/>
    </ligand>
</feature>
<dbReference type="GO" id="GO:0046872">
    <property type="term" value="F:metal ion binding"/>
    <property type="evidence" value="ECO:0007669"/>
    <property type="project" value="UniProtKB-KW"/>
</dbReference>
<evidence type="ECO:0000313" key="13">
    <source>
        <dbReference type="EMBL" id="HEN42912.1"/>
    </source>
</evidence>
<comment type="caution">
    <text evidence="10">Lacks conserved residue(s) required for the propagation of feature annotation.</text>
</comment>
<evidence type="ECO:0000256" key="1">
    <source>
        <dbReference type="ARBA" id="ARBA00011043"/>
    </source>
</evidence>
<dbReference type="NCBIfam" id="TIGR00231">
    <property type="entry name" value="small_GTP"/>
    <property type="match status" value="1"/>
</dbReference>
<dbReference type="InterPro" id="IPR005225">
    <property type="entry name" value="Small_GTP-bd"/>
</dbReference>
<dbReference type="AlphaFoldDB" id="A0A831XF97"/>
<dbReference type="InterPro" id="IPR006073">
    <property type="entry name" value="GTP-bd"/>
</dbReference>
<evidence type="ECO:0000256" key="3">
    <source>
        <dbReference type="ARBA" id="ARBA00022694"/>
    </source>
</evidence>
<dbReference type="CDD" id="cd04164">
    <property type="entry name" value="trmE"/>
    <property type="match status" value="1"/>
</dbReference>
<feature type="binding site" evidence="10">
    <location>
        <position position="250"/>
    </location>
    <ligand>
        <name>K(+)</name>
        <dbReference type="ChEBI" id="CHEBI:29103"/>
    </ligand>
</feature>
<comment type="similarity">
    <text evidence="1 10 11">Belongs to the TRAFAC class TrmE-Era-EngA-EngB-Septin-like GTPase superfamily. TrmE GTPase family.</text>
</comment>
<feature type="binding site" evidence="10">
    <location>
        <position position="235"/>
    </location>
    <ligand>
        <name>Mg(2+)</name>
        <dbReference type="ChEBI" id="CHEBI:18420"/>
    </ligand>
</feature>
<dbReference type="CDD" id="cd14858">
    <property type="entry name" value="TrmE_N"/>
    <property type="match status" value="1"/>
</dbReference>
<comment type="cofactor">
    <cofactor evidence="10">
        <name>K(+)</name>
        <dbReference type="ChEBI" id="CHEBI:29103"/>
    </cofactor>
    <text evidence="10">Binds 1 potassium ion per subunit.</text>
</comment>
<dbReference type="InterPro" id="IPR027417">
    <property type="entry name" value="P-loop_NTPase"/>
</dbReference>
<comment type="subunit">
    <text evidence="10">Homodimer. Heterotetramer of two MnmE and two MnmG subunits.</text>
</comment>
<evidence type="ECO:0000256" key="6">
    <source>
        <dbReference type="ARBA" id="ARBA00022801"/>
    </source>
</evidence>
<keyword evidence="2 10" id="KW-0963">Cytoplasm</keyword>
<dbReference type="Gene3D" id="1.20.120.430">
    <property type="entry name" value="tRNA modification GTPase MnmE domain 2"/>
    <property type="match status" value="1"/>
</dbReference>
<evidence type="ECO:0000256" key="5">
    <source>
        <dbReference type="ARBA" id="ARBA00022741"/>
    </source>
</evidence>
<comment type="subcellular location">
    <subcellularLocation>
        <location evidence="10">Cytoplasm</location>
    </subcellularLocation>
</comment>
<organism evidence="13">
    <name type="scientific">Geobacter metallireducens</name>
    <dbReference type="NCBI Taxonomy" id="28232"/>
    <lineage>
        <taxon>Bacteria</taxon>
        <taxon>Pseudomonadati</taxon>
        <taxon>Thermodesulfobacteriota</taxon>
        <taxon>Desulfuromonadia</taxon>
        <taxon>Geobacterales</taxon>
        <taxon>Geobacteraceae</taxon>
        <taxon>Geobacter</taxon>
    </lineage>
</organism>
<evidence type="ECO:0000256" key="11">
    <source>
        <dbReference type="RuleBase" id="RU003313"/>
    </source>
</evidence>
<dbReference type="GO" id="GO:0005829">
    <property type="term" value="C:cytosol"/>
    <property type="evidence" value="ECO:0007669"/>
    <property type="project" value="TreeGrafter"/>
</dbReference>
<dbReference type="EC" id="3.6.-.-" evidence="10"/>
<feature type="binding site" evidence="10">
    <location>
        <position position="125"/>
    </location>
    <ligand>
        <name>(6S)-5-formyl-5,6,7,8-tetrahydrofolate</name>
        <dbReference type="ChEBI" id="CHEBI:57457"/>
    </ligand>
</feature>
<feature type="binding site" evidence="10">
    <location>
        <position position="457"/>
    </location>
    <ligand>
        <name>(6S)-5-formyl-5,6,7,8-tetrahydrofolate</name>
        <dbReference type="ChEBI" id="CHEBI:57457"/>
    </ligand>
</feature>
<evidence type="ECO:0000256" key="9">
    <source>
        <dbReference type="ARBA" id="ARBA00023134"/>
    </source>
</evidence>
<feature type="binding site" evidence="10">
    <location>
        <position position="86"/>
    </location>
    <ligand>
        <name>(6S)-5-formyl-5,6,7,8-tetrahydrofolate</name>
        <dbReference type="ChEBI" id="CHEBI:57457"/>
    </ligand>
</feature>
<evidence type="ECO:0000256" key="7">
    <source>
        <dbReference type="ARBA" id="ARBA00022842"/>
    </source>
</evidence>
<keyword evidence="9 10" id="KW-0342">GTP-binding</keyword>
<feature type="binding site" evidence="10">
    <location>
        <position position="256"/>
    </location>
    <ligand>
        <name>Mg(2+)</name>
        <dbReference type="ChEBI" id="CHEBI:18420"/>
    </ligand>
</feature>
<evidence type="ECO:0000256" key="4">
    <source>
        <dbReference type="ARBA" id="ARBA00022723"/>
    </source>
</evidence>
<dbReference type="NCBIfam" id="NF003661">
    <property type="entry name" value="PRK05291.1-3"/>
    <property type="match status" value="1"/>
</dbReference>
<dbReference type="SUPFAM" id="SSF52540">
    <property type="entry name" value="P-loop containing nucleoside triphosphate hydrolases"/>
    <property type="match status" value="1"/>
</dbReference>
<dbReference type="InterPro" id="IPR027266">
    <property type="entry name" value="TrmE/GcvT-like"/>
</dbReference>
<keyword evidence="7 10" id="KW-0460">Magnesium</keyword>
<feature type="binding site" evidence="10">
    <location>
        <begin position="275"/>
        <end position="278"/>
    </location>
    <ligand>
        <name>GTP</name>
        <dbReference type="ChEBI" id="CHEBI:37565"/>
    </ligand>
</feature>
<dbReference type="PROSITE" id="PS51709">
    <property type="entry name" value="G_TRME"/>
    <property type="match status" value="1"/>
</dbReference>
<keyword evidence="5 10" id="KW-0547">Nucleotide-binding</keyword>
<dbReference type="InterPro" id="IPR004520">
    <property type="entry name" value="GTPase_MnmE"/>
</dbReference>
<dbReference type="Pfam" id="PF10396">
    <property type="entry name" value="TrmE_N"/>
    <property type="match status" value="1"/>
</dbReference>
<dbReference type="Gene3D" id="3.40.50.300">
    <property type="entry name" value="P-loop containing nucleotide triphosphate hydrolases"/>
    <property type="match status" value="1"/>
</dbReference>
<keyword evidence="3 10" id="KW-0819">tRNA processing</keyword>
<dbReference type="GO" id="GO:0030488">
    <property type="term" value="P:tRNA methylation"/>
    <property type="evidence" value="ECO:0007669"/>
    <property type="project" value="TreeGrafter"/>
</dbReference>
<feature type="binding site" evidence="10">
    <location>
        <begin position="250"/>
        <end position="256"/>
    </location>
    <ligand>
        <name>GTP</name>
        <dbReference type="ChEBI" id="CHEBI:37565"/>
    </ligand>
</feature>
<feature type="binding site" evidence="10">
    <location>
        <position position="255"/>
    </location>
    <ligand>
        <name>K(+)</name>
        <dbReference type="ChEBI" id="CHEBI:29103"/>
    </ligand>
</feature>
<keyword evidence="8 10" id="KW-0630">Potassium</keyword>
<protein>
    <recommendedName>
        <fullName evidence="10">tRNA modification GTPase MnmE</fullName>
        <ecNumber evidence="10">3.6.-.-</ecNumber>
    </recommendedName>
</protein>
<dbReference type="PANTHER" id="PTHR42714">
    <property type="entry name" value="TRNA MODIFICATION GTPASE GTPBP3"/>
    <property type="match status" value="1"/>
</dbReference>